<evidence type="ECO:0000256" key="4">
    <source>
        <dbReference type="ARBA" id="ARBA00022701"/>
    </source>
</evidence>
<evidence type="ECO:0000256" key="5">
    <source>
        <dbReference type="ARBA" id="ARBA00022737"/>
    </source>
</evidence>
<proteinExistence type="inferred from homology"/>
<dbReference type="Gene3D" id="1.10.287.2620">
    <property type="match status" value="1"/>
</dbReference>
<dbReference type="OrthoDB" id="10249909at2759"/>
<dbReference type="Gene3D" id="1.10.8.710">
    <property type="match status" value="1"/>
</dbReference>
<dbReference type="GO" id="GO:0005858">
    <property type="term" value="C:axonemal dynein complex"/>
    <property type="evidence" value="ECO:0007669"/>
    <property type="project" value="TreeGrafter"/>
</dbReference>
<comment type="caution">
    <text evidence="18">The sequence shown here is derived from an EMBL/GenBank/DDBJ whole genome shotgun (WGS) entry which is preliminary data.</text>
</comment>
<dbReference type="InterPro" id="IPR027417">
    <property type="entry name" value="P-loop_NTPase"/>
</dbReference>
<keyword evidence="12" id="KW-0206">Cytoskeleton</keyword>
<dbReference type="VEuPathDB" id="GiardiaDB:GMRT_13995"/>
<keyword evidence="19" id="KW-1185">Reference proteome</keyword>
<feature type="domain" description="Dynein heavy chain tail" evidence="15">
    <location>
        <begin position="548"/>
        <end position="912"/>
    </location>
</feature>
<dbReference type="InterPro" id="IPR043157">
    <property type="entry name" value="Dynein_AAA1S"/>
</dbReference>
<comment type="subcellular location">
    <subcellularLocation>
        <location evidence="1">Cytoplasm</location>
        <location evidence="1">Cytoskeleton</location>
        <location evidence="1">Cilium axoneme</location>
    </subcellularLocation>
</comment>
<evidence type="ECO:0000256" key="8">
    <source>
        <dbReference type="ARBA" id="ARBA00023017"/>
    </source>
</evidence>
<keyword evidence="13" id="KW-0966">Cell projection</keyword>
<dbReference type="Gene3D" id="1.20.58.1120">
    <property type="match status" value="1"/>
</dbReference>
<dbReference type="InterPro" id="IPR042222">
    <property type="entry name" value="Dynein_2_N"/>
</dbReference>
<feature type="region of interest" description="Disordered" evidence="14">
    <location>
        <begin position="1018"/>
        <end position="1064"/>
    </location>
</feature>
<dbReference type="EMBL" id="VDLU01000001">
    <property type="protein sequence ID" value="TNJ29607.1"/>
    <property type="molecule type" value="Genomic_DNA"/>
</dbReference>
<keyword evidence="11" id="KW-0505">Motor protein</keyword>
<evidence type="ECO:0000259" key="16">
    <source>
        <dbReference type="Pfam" id="PF08393"/>
    </source>
</evidence>
<evidence type="ECO:0000256" key="9">
    <source>
        <dbReference type="ARBA" id="ARBA00023054"/>
    </source>
</evidence>
<protein>
    <submittedName>
        <fullName evidence="18">Dynein heavy chain</fullName>
    </submittedName>
</protein>
<keyword evidence="7" id="KW-0067">ATP-binding</keyword>
<dbReference type="Gene3D" id="3.20.180.20">
    <property type="entry name" value="Dynein heavy chain, N-terminal domain 2"/>
    <property type="match status" value="1"/>
</dbReference>
<dbReference type="SUPFAM" id="SSF52540">
    <property type="entry name" value="P-loop containing nucleoside triphosphate hydrolases"/>
    <property type="match status" value="1"/>
</dbReference>
<dbReference type="GO" id="GO:0005524">
    <property type="term" value="F:ATP binding"/>
    <property type="evidence" value="ECO:0007669"/>
    <property type="project" value="UniProtKB-KW"/>
</dbReference>
<evidence type="ECO:0000256" key="6">
    <source>
        <dbReference type="ARBA" id="ARBA00022741"/>
    </source>
</evidence>
<dbReference type="Pfam" id="PF12774">
    <property type="entry name" value="AAA_6"/>
    <property type="match status" value="1"/>
</dbReference>
<evidence type="ECO:0000256" key="1">
    <source>
        <dbReference type="ARBA" id="ARBA00004430"/>
    </source>
</evidence>
<keyword evidence="9" id="KW-0175">Coiled coil</keyword>
<comment type="similarity">
    <text evidence="2">Belongs to the dynein heavy chain family.</text>
</comment>
<dbReference type="InterPro" id="IPR013594">
    <property type="entry name" value="Dynein_heavy_tail"/>
</dbReference>
<name>A0A4Z1T8Z2_GIAMU</name>
<dbReference type="InterPro" id="IPR013602">
    <property type="entry name" value="Dynein_heavy_linker"/>
</dbReference>
<feature type="domain" description="Dynein heavy chain linker" evidence="16">
    <location>
        <begin position="1588"/>
        <end position="2008"/>
    </location>
</feature>
<keyword evidence="5" id="KW-0677">Repeat</keyword>
<keyword evidence="8" id="KW-0243">Dynein</keyword>
<dbReference type="InterPro" id="IPR042228">
    <property type="entry name" value="Dynein_linker_3"/>
</dbReference>
<keyword evidence="6" id="KW-0547">Nucleotide-binding</keyword>
<evidence type="ECO:0000256" key="14">
    <source>
        <dbReference type="SAM" id="MobiDB-lite"/>
    </source>
</evidence>
<evidence type="ECO:0000256" key="3">
    <source>
        <dbReference type="ARBA" id="ARBA00022490"/>
    </source>
</evidence>
<keyword evidence="4" id="KW-0493">Microtubule</keyword>
<dbReference type="FunFam" id="3.20.180.20:FF:000001">
    <property type="entry name" value="Dynein axonemal heavy chain 5"/>
    <property type="match status" value="1"/>
</dbReference>
<evidence type="ECO:0000259" key="15">
    <source>
        <dbReference type="Pfam" id="PF08385"/>
    </source>
</evidence>
<feature type="domain" description="Dynein heavy chain hydrolytic ATP-binding dynein motor region" evidence="17">
    <location>
        <begin position="2144"/>
        <end position="2372"/>
    </location>
</feature>
<evidence type="ECO:0000259" key="17">
    <source>
        <dbReference type="Pfam" id="PF12774"/>
    </source>
</evidence>
<dbReference type="InterPro" id="IPR035699">
    <property type="entry name" value="AAA_6"/>
</dbReference>
<evidence type="ECO:0000256" key="12">
    <source>
        <dbReference type="ARBA" id="ARBA00023212"/>
    </source>
</evidence>
<dbReference type="Gene3D" id="1.20.140.100">
    <property type="entry name" value="Dynein heavy chain, N-terminal domain 2"/>
    <property type="match status" value="1"/>
</dbReference>
<evidence type="ECO:0000313" key="18">
    <source>
        <dbReference type="EMBL" id="TNJ29607.1"/>
    </source>
</evidence>
<dbReference type="Proteomes" id="UP000315496">
    <property type="component" value="Chromosome 1"/>
</dbReference>
<reference evidence="18 19" key="1">
    <citation type="submission" date="2019-05" db="EMBL/GenBank/DDBJ databases">
        <title>The compact genome of Giardia muris reveals important steps in the evolution of intestinal protozoan parasites.</title>
        <authorList>
            <person name="Xu F."/>
            <person name="Jimenez-Gonzalez A."/>
            <person name="Einarsson E."/>
            <person name="Astvaldsson A."/>
            <person name="Peirasmaki D."/>
            <person name="Eckmann L."/>
            <person name="Andersson J.O."/>
            <person name="Svard S.G."/>
            <person name="Jerlstrom-Hultqvist J."/>
        </authorList>
    </citation>
    <scope>NUCLEOTIDE SEQUENCE [LARGE SCALE GENOMIC DNA]</scope>
    <source>
        <strain evidence="18 19">Roberts-Thomson</strain>
    </source>
</reference>
<evidence type="ECO:0000313" key="19">
    <source>
        <dbReference type="Proteomes" id="UP000315496"/>
    </source>
</evidence>
<feature type="region of interest" description="Disordered" evidence="14">
    <location>
        <begin position="484"/>
        <end position="532"/>
    </location>
</feature>
<keyword evidence="3" id="KW-0963">Cytoplasm</keyword>
<dbReference type="GO" id="GO:0005874">
    <property type="term" value="C:microtubule"/>
    <property type="evidence" value="ECO:0007669"/>
    <property type="project" value="UniProtKB-KW"/>
</dbReference>
<keyword evidence="10" id="KW-0969">Cilium</keyword>
<dbReference type="Gene3D" id="3.40.50.300">
    <property type="entry name" value="P-loop containing nucleotide triphosphate hydrolases"/>
    <property type="match status" value="1"/>
</dbReference>
<dbReference type="FunFam" id="1.20.140.100:FF:000001">
    <property type="entry name" value="dynein heavy chain 17, axonemal"/>
    <property type="match status" value="1"/>
</dbReference>
<dbReference type="PANTHER" id="PTHR46532">
    <property type="entry name" value="MALE FERTILITY FACTOR KL5"/>
    <property type="match status" value="1"/>
</dbReference>
<accession>A0A4Z1T8Z2</accession>
<organism evidence="18 19">
    <name type="scientific">Giardia muris</name>
    <dbReference type="NCBI Taxonomy" id="5742"/>
    <lineage>
        <taxon>Eukaryota</taxon>
        <taxon>Metamonada</taxon>
        <taxon>Diplomonadida</taxon>
        <taxon>Hexamitidae</taxon>
        <taxon>Giardiinae</taxon>
        <taxon>Giardia</taxon>
    </lineage>
</organism>
<dbReference type="GO" id="GO:0045505">
    <property type="term" value="F:dynein intermediate chain binding"/>
    <property type="evidence" value="ECO:0007669"/>
    <property type="project" value="InterPro"/>
</dbReference>
<dbReference type="GO" id="GO:0007018">
    <property type="term" value="P:microtubule-based movement"/>
    <property type="evidence" value="ECO:0007669"/>
    <property type="project" value="InterPro"/>
</dbReference>
<evidence type="ECO:0000256" key="11">
    <source>
        <dbReference type="ARBA" id="ARBA00023175"/>
    </source>
</evidence>
<feature type="region of interest" description="Disordered" evidence="14">
    <location>
        <begin position="1294"/>
        <end position="1323"/>
    </location>
</feature>
<feature type="domain" description="Dynein heavy chain tail" evidence="15">
    <location>
        <begin position="232"/>
        <end position="434"/>
    </location>
</feature>
<gene>
    <name evidence="18" type="ORF">GMRT_13995</name>
</gene>
<evidence type="ECO:0000256" key="13">
    <source>
        <dbReference type="ARBA" id="ARBA00023273"/>
    </source>
</evidence>
<dbReference type="Pfam" id="PF08393">
    <property type="entry name" value="DHC_N2"/>
    <property type="match status" value="1"/>
</dbReference>
<dbReference type="Pfam" id="PF08385">
    <property type="entry name" value="DHC_N1"/>
    <property type="match status" value="2"/>
</dbReference>
<feature type="compositionally biased region" description="Acidic residues" evidence="14">
    <location>
        <begin position="1018"/>
        <end position="1028"/>
    </location>
</feature>
<sequence length="2386" mass="272989">MPPKDLEDDSFSDARLDWMKVRLQASLKIKDDKWRKLMGEEYAIQIALAFLETDDFPRIFFYSNARDDLCLTHLAPRSFKKKAVYFMRAPGVDRVDKTNMSNAIFYGDITPQIMSHLKTTFDFVYLPLLKAPMTTKSWPPVLVTDLLRHSDRFSQKTCTMEGRTQGRCCLPMGVEIDSVYAFLCAAEADVQQSSLSRAAPLGLGASTASIPIRVQDSVAIFSRLTKEQKDQLHALESTILDWVRQIRGVLSSSPDDLLASENKQHLPNAEIEFWVQKAENLRAILEQLQSPRAQTALQILQMTESSYYTALTQIEKDVISQLAEVQCNANFLLPLKPYFGMLADQMEPTETVGILQGIFRGAELVWFYAPFYMDQARFVFLFRSLCNAIIQQIRTLIDYENILKGDPNDGLASLEAAMRLSEDFLSLYQKAYGKVMDRVDALEARGHARNGPADEEKRQEVLAIIIKQQLGELEEVKRHRLEEARTAEEGHEEDAPAVDVTKGGVEESKKSSSAPENDEAAPAEEAPSRPRTADGVYEFNKGYWPGIQQVFRRLEAFLERIKDIHRLLTVITSLHRLERLEVGGDQGAQLSSQINQIYTIFLGKITVFQDSTYDPTDLRPDNQFETDFKRFMTHYQSWEKRLLAIMDAGFETANSLEGKLNLIDSFSGILPDQIIRAVVDRRLPLILEETSIEIQSVYTIFEQNQASPDIPEGMPPLSGRVMWSRTLLNRIRVPFTRFEALNDALMQSRVDSREDERFALVAEKYRQFQNKLVEYQDAIHRSWCMSTANVSDEKLREYLLSRSVADALPPGTNPLDIPSSLCVNFDPTLDSLLKESRYFKILGLDIPESCDRVYSRVDQFRFYRTSLDLIVSMYNHCQRVLYTVERPMFYKHLSAIEDAIRAGYTRLTWNDDEQAVRSFITTATEATKELYGRVVRLKENQDRVEQLLRDWAAISLLEKPLKGTLKLPECLDQIERRISDLIGQKSGKISEHIQNSKYVVFGLITFESQLEETIYDEEEKPLDGEEGAEGGGEPPAEGEDEQAVAQEQEKTPEQEAEEIQFDPDKADPDLLGYWDNYLIWLAEFIQTGILQIVLANIERLQVWMDDSETAEHNDNSTHSDKVNENSQPLVEVSMVLHPPELLFEPLLSEPRPPSSKTSEDQVSAPVASRIESLSGIITSWLTAFVSVSSCIPNPAETIHDEELKRTNPFRDFLSNVNNDKRFVESKNKLLARVARRCKVASEQASVFSKYKDIYTQDYSLYLQRYLEYGPNVSFTGDVDVDAAPQTQKVVRTIVKKQRQQTDQGDEEDEDGNQRKQKQQDTGAGTFETVEIELPYYRVPNLDDFNDTINRYKALSDDVGGFIPASARFGWMLINLKPAKQALTTNIAKWINRFTKYLVDTNVAKLHDLQDFITNADAVLAIKVGEGQRNELVRAMEVLSGIKERAISTNLMWEPMNATVQMLAQHSVTMPSDALRLIDELPDKWKGILTKADAAKEELEPHKRQETDNTLRNLQEFMDKLIAFREEFRERGPFLYETTPTNAYPLLDFYKQRVDEYYIEGQKIQKSQILFNVNLSAGNKPDDFTMLISTDKELVLLKSVWDVVDIITTQIEAWKQTDFKDINTDYMEETIKKFSKEIRNIDRGARSFDVYVKLDEEVKNFLKTLPLISSLRSPSMGPAHWKALENIIHQKIDITTFKLEDLINLELHRFADDVESIVARADKEKQMKDQLLKLEGNWKDLGFQYMKYGDPTQEKLTPEQIKELTSSGQEVLFLVCVPDELVETLEDNQLVVQNMMNNKYVKGLLQEVTKWQEDLAAVDAVITLWLSVQQTWGYLEPIFIGSEDIRAQLPEDSKRFEDIHYNWKKIMEKMVHVARAITVSTTPNFQHQLESLQAELSKCEKALADYLDAKRRQFPRFYFVSSTDLLDILSKGQQPKLVQKHLSKIFDNIHKLKWHSEEDVMDKLAHGMYSGENEYVPFTDDCQCDGSVETWLNNVIVHMRETLRDTLGKALTNFLDMDRELWLEKYPAQVCLVSLQIWWSSEVNTAFEKLEEGNEMAMKDYAKRQNDSLMHLIGMIQGDLDKNLRTKISTICTIEVHSRDIVASLIKDKVDSNLSFAWQSQLKLRFDDTVHHDCFINICDAEFRYSHEYLGCTARLVITPLTDRCYITLTQSLHLIMGGAPAGPAGTGKTETTKDLGRGMGVMVYVFNCSSEMDFYSMGNIFKGLAQSGAWGCFDEFNRISIEVLSVVAMQVKSVLDAIRGKKERFDFEGIEIGLVPTCGFFITMNPGYAGRTELPDNLKALFRPISMVVPDFAMITEIMLVSNGFMDARTLAKKFTTLYSLNKELLSKQDHYDWGLRAIIAVCRTAGGLRRTMIPPVQRKRRLPEQ</sequence>
<dbReference type="FunFam" id="3.40.50.300:FF:000219">
    <property type="entry name" value="Dynein axonemal heavy chain 17"/>
    <property type="match status" value="1"/>
</dbReference>
<evidence type="ECO:0000256" key="7">
    <source>
        <dbReference type="ARBA" id="ARBA00022840"/>
    </source>
</evidence>
<evidence type="ECO:0000256" key="10">
    <source>
        <dbReference type="ARBA" id="ARBA00023069"/>
    </source>
</evidence>
<dbReference type="FunFam" id="1.20.58.1120:FF:000015">
    <property type="entry name" value="Dynein heavy chain, putative"/>
    <property type="match status" value="1"/>
</dbReference>
<dbReference type="GO" id="GO:0051959">
    <property type="term" value="F:dynein light intermediate chain binding"/>
    <property type="evidence" value="ECO:0007669"/>
    <property type="project" value="InterPro"/>
</dbReference>
<dbReference type="InterPro" id="IPR026983">
    <property type="entry name" value="DHC"/>
</dbReference>
<dbReference type="PANTHER" id="PTHR46532:SF11">
    <property type="entry name" value="DYNEIN AXONEMAL HEAVY CHAIN 12"/>
    <property type="match status" value="1"/>
</dbReference>
<evidence type="ECO:0000256" key="2">
    <source>
        <dbReference type="ARBA" id="ARBA00008887"/>
    </source>
</evidence>